<evidence type="ECO:0000256" key="2">
    <source>
        <dbReference type="ARBA" id="ARBA00007935"/>
    </source>
</evidence>
<evidence type="ECO:0000313" key="9">
    <source>
        <dbReference type="EMBL" id="SDX83557.1"/>
    </source>
</evidence>
<dbReference type="GO" id="GO:0022857">
    <property type="term" value="F:transmembrane transporter activity"/>
    <property type="evidence" value="ECO:0007669"/>
    <property type="project" value="InterPro"/>
</dbReference>
<dbReference type="PANTHER" id="PTHR30472">
    <property type="entry name" value="FERRIC ENTEROBACTIN TRANSPORT SYSTEM PERMEASE PROTEIN"/>
    <property type="match status" value="1"/>
</dbReference>
<name>A0A1H3EYE1_9BURK</name>
<feature type="transmembrane region" description="Helical" evidence="8">
    <location>
        <begin position="55"/>
        <end position="74"/>
    </location>
</feature>
<evidence type="ECO:0000256" key="6">
    <source>
        <dbReference type="ARBA" id="ARBA00022989"/>
    </source>
</evidence>
<dbReference type="GO" id="GO:0033214">
    <property type="term" value="P:siderophore-iron import into cell"/>
    <property type="evidence" value="ECO:0007669"/>
    <property type="project" value="TreeGrafter"/>
</dbReference>
<keyword evidence="5 8" id="KW-0812">Transmembrane</keyword>
<gene>
    <name evidence="9" type="ORF">SAMN05421547_101412</name>
</gene>
<dbReference type="RefSeq" id="WP_016449148.1">
    <property type="nucleotide sequence ID" value="NZ_CP141274.1"/>
</dbReference>
<dbReference type="Pfam" id="PF01032">
    <property type="entry name" value="FecCD"/>
    <property type="match status" value="1"/>
</dbReference>
<sequence length="332" mass="35727">MSSLPQSVACADPSARSWGRGRRLALLGGLALLCLLAFMTVGVRTDWAFVLEHRGAKVLTMALVACAIGLSTVVFQTVSHNTILTPSVMGLDALYLFVQAAMVLMLGAAGVSAMGEVGRYALNIVLMVGFSVLLMRWLFVGHASSLHLMLLVGMVGGIFFRSLAGLAMRVLDPNEFTALQDRMFANFNAVNLQLLVPSLLLIALGSAWIWRQRHVLDVISLGRDAAIGLGLDYDGRVLRLLAVVACMVAVSTALVGPVIFFGLLVSNMAYHAMGTRRHAWVLPAAVLWGCVLLMGGQVLLEQLFQFNTVLSIVVEFLGGIVFIVLLMRKGTQ</sequence>
<feature type="transmembrane region" description="Helical" evidence="8">
    <location>
        <begin position="189"/>
        <end position="210"/>
    </location>
</feature>
<feature type="transmembrane region" description="Helical" evidence="8">
    <location>
        <begin position="278"/>
        <end position="300"/>
    </location>
</feature>
<evidence type="ECO:0000256" key="3">
    <source>
        <dbReference type="ARBA" id="ARBA00022448"/>
    </source>
</evidence>
<proteinExistence type="inferred from homology"/>
<accession>A0A1H3EYE1</accession>
<reference evidence="9 10" key="1">
    <citation type="submission" date="2016-10" db="EMBL/GenBank/DDBJ databases">
        <authorList>
            <person name="de Groot N.N."/>
        </authorList>
    </citation>
    <scope>NUCLEOTIDE SEQUENCE [LARGE SCALE GENOMIC DNA]</scope>
    <source>
        <strain evidence="9 10">LMG 24775</strain>
    </source>
</reference>
<comment type="similarity">
    <text evidence="2">Belongs to the binding-protein-dependent transport system permease family. FecCD subfamily.</text>
</comment>
<dbReference type="PANTHER" id="PTHR30472:SF19">
    <property type="entry name" value="PETROBACTIN IMPORT SYSTEM PERMEASE PROTEIN YCLO"/>
    <property type="match status" value="1"/>
</dbReference>
<feature type="transmembrane region" description="Helical" evidence="8">
    <location>
        <begin position="240"/>
        <end position="266"/>
    </location>
</feature>
<keyword evidence="7 8" id="KW-0472">Membrane</keyword>
<organism evidence="9 10">
    <name type="scientific">Delftia lacustris</name>
    <dbReference type="NCBI Taxonomy" id="558537"/>
    <lineage>
        <taxon>Bacteria</taxon>
        <taxon>Pseudomonadati</taxon>
        <taxon>Pseudomonadota</taxon>
        <taxon>Betaproteobacteria</taxon>
        <taxon>Burkholderiales</taxon>
        <taxon>Comamonadaceae</taxon>
        <taxon>Delftia</taxon>
    </lineage>
</organism>
<feature type="transmembrane region" description="Helical" evidence="8">
    <location>
        <begin position="94"/>
        <end position="113"/>
    </location>
</feature>
<protein>
    <submittedName>
        <fullName evidence="9">Iron complex transport system permease protein</fullName>
    </submittedName>
</protein>
<evidence type="ECO:0000256" key="1">
    <source>
        <dbReference type="ARBA" id="ARBA00004651"/>
    </source>
</evidence>
<dbReference type="EMBL" id="FNPE01000001">
    <property type="protein sequence ID" value="SDX83557.1"/>
    <property type="molecule type" value="Genomic_DNA"/>
</dbReference>
<feature type="transmembrane region" description="Helical" evidence="8">
    <location>
        <begin position="24"/>
        <end position="43"/>
    </location>
</feature>
<dbReference type="Gene3D" id="1.10.3470.10">
    <property type="entry name" value="ABC transporter involved in vitamin B12 uptake, BtuC"/>
    <property type="match status" value="1"/>
</dbReference>
<comment type="subcellular location">
    <subcellularLocation>
        <location evidence="1">Cell membrane</location>
        <topology evidence="1">Multi-pass membrane protein</topology>
    </subcellularLocation>
</comment>
<evidence type="ECO:0000256" key="5">
    <source>
        <dbReference type="ARBA" id="ARBA00022692"/>
    </source>
</evidence>
<feature type="transmembrane region" description="Helical" evidence="8">
    <location>
        <begin position="120"/>
        <end position="139"/>
    </location>
</feature>
<keyword evidence="6 8" id="KW-1133">Transmembrane helix</keyword>
<evidence type="ECO:0000256" key="7">
    <source>
        <dbReference type="ARBA" id="ARBA00023136"/>
    </source>
</evidence>
<feature type="transmembrane region" description="Helical" evidence="8">
    <location>
        <begin position="145"/>
        <end position="168"/>
    </location>
</feature>
<evidence type="ECO:0000256" key="4">
    <source>
        <dbReference type="ARBA" id="ARBA00022475"/>
    </source>
</evidence>
<dbReference type="GeneID" id="94695221"/>
<dbReference type="InterPro" id="IPR000522">
    <property type="entry name" value="ABC_transptr_permease_BtuC"/>
</dbReference>
<feature type="transmembrane region" description="Helical" evidence="8">
    <location>
        <begin position="306"/>
        <end position="327"/>
    </location>
</feature>
<evidence type="ECO:0000256" key="8">
    <source>
        <dbReference type="SAM" id="Phobius"/>
    </source>
</evidence>
<dbReference type="AlphaFoldDB" id="A0A1H3EYE1"/>
<keyword evidence="3" id="KW-0813">Transport</keyword>
<evidence type="ECO:0000313" key="10">
    <source>
        <dbReference type="Proteomes" id="UP000183417"/>
    </source>
</evidence>
<dbReference type="GO" id="GO:0005886">
    <property type="term" value="C:plasma membrane"/>
    <property type="evidence" value="ECO:0007669"/>
    <property type="project" value="UniProtKB-SubCell"/>
</dbReference>
<dbReference type="InterPro" id="IPR037294">
    <property type="entry name" value="ABC_BtuC-like"/>
</dbReference>
<dbReference type="SUPFAM" id="SSF81345">
    <property type="entry name" value="ABC transporter involved in vitamin B12 uptake, BtuC"/>
    <property type="match status" value="1"/>
</dbReference>
<keyword evidence="4" id="KW-1003">Cell membrane</keyword>
<dbReference type="Proteomes" id="UP000183417">
    <property type="component" value="Unassembled WGS sequence"/>
</dbReference>